<comment type="caution">
    <text evidence="2">The sequence shown here is derived from an EMBL/GenBank/DDBJ whole genome shotgun (WGS) entry which is preliminary data.</text>
</comment>
<organism evidence="2 3">
    <name type="scientific">Roseibium salinum</name>
    <dbReference type="NCBI Taxonomy" id="1604349"/>
    <lineage>
        <taxon>Bacteria</taxon>
        <taxon>Pseudomonadati</taxon>
        <taxon>Pseudomonadota</taxon>
        <taxon>Alphaproteobacteria</taxon>
        <taxon>Hyphomicrobiales</taxon>
        <taxon>Stappiaceae</taxon>
        <taxon>Roseibium</taxon>
    </lineage>
</organism>
<protein>
    <submittedName>
        <fullName evidence="2">Type 1 glutamine amidotransferase</fullName>
    </submittedName>
</protein>
<accession>A0ABT3R4I4</accession>
<dbReference type="SUPFAM" id="SSF52317">
    <property type="entry name" value="Class I glutamine amidotransferase-like"/>
    <property type="match status" value="1"/>
</dbReference>
<sequence length="232" mass="25108">MTFLVIENYQNTRLGLLGRTARTAGHDWTTVQAYLGEPLPQEAGEYSGVVVLGGAQDALADDAYPHMPGVCELIRTFHRQGKPVLGICLGSQLIARAFGGGNILGRPVEFGWHEVLPTAEGAADPVLKELGAGGPQFHWHSDTVSLPREAVHLATSAMTPVRAFRVGRATYAVQFHFETGLEDARAWSDVFADDIRAHTPDWDQRFETDAERHAARADAIGAAISGAWLALL</sequence>
<gene>
    <name evidence="2" type="ORF">ON753_16260</name>
</gene>
<dbReference type="CDD" id="cd01741">
    <property type="entry name" value="GATase1_1"/>
    <property type="match status" value="1"/>
</dbReference>
<dbReference type="PANTHER" id="PTHR42695:SF5">
    <property type="entry name" value="GLUTAMINE AMIDOTRANSFERASE YLR126C-RELATED"/>
    <property type="match status" value="1"/>
</dbReference>
<evidence type="ECO:0000313" key="3">
    <source>
        <dbReference type="Proteomes" id="UP001300261"/>
    </source>
</evidence>
<dbReference type="EMBL" id="JAPEVI010000003">
    <property type="protein sequence ID" value="MCX2723907.1"/>
    <property type="molecule type" value="Genomic_DNA"/>
</dbReference>
<evidence type="ECO:0000259" key="1">
    <source>
        <dbReference type="Pfam" id="PF00117"/>
    </source>
</evidence>
<dbReference type="RefSeq" id="WP_265963659.1">
    <property type="nucleotide sequence ID" value="NZ_JAPEVI010000003.1"/>
</dbReference>
<dbReference type="InterPro" id="IPR017926">
    <property type="entry name" value="GATASE"/>
</dbReference>
<dbReference type="InterPro" id="IPR029062">
    <property type="entry name" value="Class_I_gatase-like"/>
</dbReference>
<dbReference type="PROSITE" id="PS51273">
    <property type="entry name" value="GATASE_TYPE_1"/>
    <property type="match status" value="1"/>
</dbReference>
<name>A0ABT3R4I4_9HYPH</name>
<dbReference type="PANTHER" id="PTHR42695">
    <property type="entry name" value="GLUTAMINE AMIDOTRANSFERASE YLR126C-RELATED"/>
    <property type="match status" value="1"/>
</dbReference>
<evidence type="ECO:0000313" key="2">
    <source>
        <dbReference type="EMBL" id="MCX2723907.1"/>
    </source>
</evidence>
<dbReference type="Proteomes" id="UP001300261">
    <property type="component" value="Unassembled WGS sequence"/>
</dbReference>
<dbReference type="Pfam" id="PF00117">
    <property type="entry name" value="GATase"/>
    <property type="match status" value="1"/>
</dbReference>
<keyword evidence="3" id="KW-1185">Reference proteome</keyword>
<dbReference type="InterPro" id="IPR044992">
    <property type="entry name" value="ChyE-like"/>
</dbReference>
<dbReference type="Gene3D" id="3.40.50.880">
    <property type="match status" value="1"/>
</dbReference>
<proteinExistence type="predicted"/>
<reference evidence="2 3" key="1">
    <citation type="journal article" date="2016" name="Int. J. Syst. Evol. Microbiol.">
        <title>Labrenzia salina sp. nov., isolated from the rhizosphere of the halophyte Arthrocnemum macrostachyum.</title>
        <authorList>
            <person name="Camacho M."/>
            <person name="Redondo-Gomez S."/>
            <person name="Rodriguez-Llorente I."/>
            <person name="Rohde M."/>
            <person name="Sproer C."/>
            <person name="Schumann P."/>
            <person name="Klenk H.P."/>
            <person name="Montero-Calasanz M.D.C."/>
        </authorList>
    </citation>
    <scope>NUCLEOTIDE SEQUENCE [LARGE SCALE GENOMIC DNA]</scope>
    <source>
        <strain evidence="2 3">DSM 29163</strain>
    </source>
</reference>
<keyword evidence="2" id="KW-0315">Glutamine amidotransferase</keyword>
<feature type="domain" description="Glutamine amidotransferase" evidence="1">
    <location>
        <begin position="17"/>
        <end position="181"/>
    </location>
</feature>